<gene>
    <name evidence="1" type="ORF">LSALG_LOCUS11996</name>
</gene>
<dbReference type="GO" id="GO:0006623">
    <property type="term" value="P:protein targeting to vacuole"/>
    <property type="evidence" value="ECO:0007669"/>
    <property type="project" value="TreeGrafter"/>
</dbReference>
<dbReference type="InterPro" id="IPR026847">
    <property type="entry name" value="VPS13"/>
</dbReference>
<dbReference type="AlphaFoldDB" id="A0AA35VRV8"/>
<evidence type="ECO:0000313" key="1">
    <source>
        <dbReference type="EMBL" id="CAI9271735.1"/>
    </source>
</evidence>
<dbReference type="Proteomes" id="UP001177003">
    <property type="component" value="Chromosome 2"/>
</dbReference>
<organism evidence="1 2">
    <name type="scientific">Lactuca saligna</name>
    <name type="common">Willowleaf lettuce</name>
    <dbReference type="NCBI Taxonomy" id="75948"/>
    <lineage>
        <taxon>Eukaryota</taxon>
        <taxon>Viridiplantae</taxon>
        <taxon>Streptophyta</taxon>
        <taxon>Embryophyta</taxon>
        <taxon>Tracheophyta</taxon>
        <taxon>Spermatophyta</taxon>
        <taxon>Magnoliopsida</taxon>
        <taxon>eudicotyledons</taxon>
        <taxon>Gunneridae</taxon>
        <taxon>Pentapetalae</taxon>
        <taxon>asterids</taxon>
        <taxon>campanulids</taxon>
        <taxon>Asterales</taxon>
        <taxon>Asteraceae</taxon>
        <taxon>Cichorioideae</taxon>
        <taxon>Cichorieae</taxon>
        <taxon>Lactucinae</taxon>
        <taxon>Lactuca</taxon>
    </lineage>
</organism>
<dbReference type="EMBL" id="OX465078">
    <property type="protein sequence ID" value="CAI9271735.1"/>
    <property type="molecule type" value="Genomic_DNA"/>
</dbReference>
<sequence length="187" mass="20839">MTQPSLSSAFCIHASLMKPLSNISLSNIGFSLHSRLDYLNATVCFSLAARSYNDKLEAWEPLVEPVDGTKMMSMLQVLHLNYFCCHNDFCCHWLGLRCSPKYPCLYMKNCILGSTYLLIWDLQSISSIFSVDGVLSDNPVTPSATFRKGKPLIISFEGAIGEFPGCSDSTYRGLCKQQKPLIISFDV</sequence>
<name>A0AA35VRV8_LACSI</name>
<protein>
    <submittedName>
        <fullName evidence="1">Uncharacterized protein</fullName>
    </submittedName>
</protein>
<accession>A0AA35VRV8</accession>
<dbReference type="PANTHER" id="PTHR16166:SF137">
    <property type="entry name" value="PLECKSTRIN HOMOLOGY (PH) DOMAIN-CONTAINING PROTEIN"/>
    <property type="match status" value="1"/>
</dbReference>
<evidence type="ECO:0000313" key="2">
    <source>
        <dbReference type="Proteomes" id="UP001177003"/>
    </source>
</evidence>
<proteinExistence type="predicted"/>
<dbReference type="PANTHER" id="PTHR16166">
    <property type="entry name" value="VACUOLAR PROTEIN SORTING-ASSOCIATED PROTEIN VPS13"/>
    <property type="match status" value="1"/>
</dbReference>
<dbReference type="GO" id="GO:0045053">
    <property type="term" value="P:protein retention in Golgi apparatus"/>
    <property type="evidence" value="ECO:0007669"/>
    <property type="project" value="TreeGrafter"/>
</dbReference>
<reference evidence="1" key="1">
    <citation type="submission" date="2023-04" db="EMBL/GenBank/DDBJ databases">
        <authorList>
            <person name="Vijverberg K."/>
            <person name="Xiong W."/>
            <person name="Schranz E."/>
        </authorList>
    </citation>
    <scope>NUCLEOTIDE SEQUENCE</scope>
</reference>
<keyword evidence="2" id="KW-1185">Reference proteome</keyword>